<evidence type="ECO:0000313" key="2">
    <source>
        <dbReference type="EMBL" id="NEK25012.1"/>
    </source>
</evidence>
<keyword evidence="1" id="KW-0812">Transmembrane</keyword>
<name>A0A6P0CFU3_9RHOB</name>
<accession>A0A6P0CFU3</accession>
<evidence type="ECO:0008006" key="4">
    <source>
        <dbReference type="Google" id="ProtNLM"/>
    </source>
</evidence>
<keyword evidence="3" id="KW-1185">Reference proteome</keyword>
<evidence type="ECO:0000256" key="1">
    <source>
        <dbReference type="SAM" id="Phobius"/>
    </source>
</evidence>
<sequence>MPDPSTKPLPTCPMATTCEGMMKKPPSGVAVVLPGLLFIVLGVLVVIEPRILVWLIAAALILLGVMMLMMGSFIRKIGSQFHNKQQSN</sequence>
<dbReference type="Proteomes" id="UP000468591">
    <property type="component" value="Unassembled WGS sequence"/>
</dbReference>
<feature type="transmembrane region" description="Helical" evidence="1">
    <location>
        <begin position="29"/>
        <end position="47"/>
    </location>
</feature>
<protein>
    <recommendedName>
        <fullName evidence="4">DUF3096 domain-containing protein</fullName>
    </recommendedName>
</protein>
<comment type="caution">
    <text evidence="2">The sequence shown here is derived from an EMBL/GenBank/DDBJ whole genome shotgun (WGS) entry which is preliminary data.</text>
</comment>
<feature type="transmembrane region" description="Helical" evidence="1">
    <location>
        <begin position="53"/>
        <end position="74"/>
    </location>
</feature>
<evidence type="ECO:0000313" key="3">
    <source>
        <dbReference type="Proteomes" id="UP000468591"/>
    </source>
</evidence>
<dbReference type="EMBL" id="JAABNT010000032">
    <property type="protein sequence ID" value="NEK25012.1"/>
    <property type="molecule type" value="Genomic_DNA"/>
</dbReference>
<keyword evidence="1" id="KW-0472">Membrane</keyword>
<dbReference type="AlphaFoldDB" id="A0A6P0CFU3"/>
<dbReference type="RefSeq" id="WP_164356201.1">
    <property type="nucleotide sequence ID" value="NZ_JAABNT010000032.1"/>
</dbReference>
<gene>
    <name evidence="2" type="ORF">GV827_21835</name>
</gene>
<keyword evidence="1" id="KW-1133">Transmembrane helix</keyword>
<reference evidence="2 3" key="1">
    <citation type="submission" date="2020-01" db="EMBL/GenBank/DDBJ databases">
        <title>Sulfitobacter sediminilitoris sp. nov., isolated from a tidal flat.</title>
        <authorList>
            <person name="Park S."/>
            <person name="Yoon J.-H."/>
        </authorList>
    </citation>
    <scope>NUCLEOTIDE SEQUENCE [LARGE SCALE GENOMIC DNA]</scope>
    <source>
        <strain evidence="2 3">JBTF-M27</strain>
    </source>
</reference>
<organism evidence="2 3">
    <name type="scientific">Sulfitobacter sediminilitoris</name>
    <dbReference type="NCBI Taxonomy" id="2698830"/>
    <lineage>
        <taxon>Bacteria</taxon>
        <taxon>Pseudomonadati</taxon>
        <taxon>Pseudomonadota</taxon>
        <taxon>Alphaproteobacteria</taxon>
        <taxon>Rhodobacterales</taxon>
        <taxon>Roseobacteraceae</taxon>
        <taxon>Sulfitobacter</taxon>
    </lineage>
</organism>
<proteinExistence type="predicted"/>